<keyword evidence="1" id="KW-0812">Transmembrane</keyword>
<evidence type="ECO:0000256" key="1">
    <source>
        <dbReference type="SAM" id="Phobius"/>
    </source>
</evidence>
<feature type="transmembrane region" description="Helical" evidence="1">
    <location>
        <begin position="78"/>
        <end position="96"/>
    </location>
</feature>
<feature type="transmembrane region" description="Helical" evidence="1">
    <location>
        <begin position="38"/>
        <end position="57"/>
    </location>
</feature>
<gene>
    <name evidence="2" type="ORF">L1I30_09270</name>
</gene>
<sequence>MKTFSYLFIGTIFGIVMYKSEAASWFRIYEMFQFQSFHMYGIIASALVLGVVGIQLIKRKNIKSFYGEPITFSPKDRGFSRYMYGGIIFGLGWALAGSCPGPIYTLIGAGYVSIIVVLFGALLGTFLYGVFRKKLPH</sequence>
<evidence type="ECO:0000313" key="3">
    <source>
        <dbReference type="Proteomes" id="UP001179363"/>
    </source>
</evidence>
<organism evidence="2 3">
    <name type="scientific">Gillisia lutea</name>
    <dbReference type="NCBI Taxonomy" id="2909668"/>
    <lineage>
        <taxon>Bacteria</taxon>
        <taxon>Pseudomonadati</taxon>
        <taxon>Bacteroidota</taxon>
        <taxon>Flavobacteriia</taxon>
        <taxon>Flavobacteriales</taxon>
        <taxon>Flavobacteriaceae</taxon>
        <taxon>Gillisia</taxon>
    </lineage>
</organism>
<reference evidence="2" key="1">
    <citation type="submission" date="2022-01" db="EMBL/GenBank/DDBJ databases">
        <title>Gillisia lutea sp. nov., isolated from marine plastic residues from the Malvarosa beach (Valencia, Spain).</title>
        <authorList>
            <person name="Vidal-Verdu A."/>
            <person name="Molina-Menor E."/>
            <person name="Satari L."/>
            <person name="Pascual J."/>
            <person name="Pereto J."/>
            <person name="Porcar M."/>
        </authorList>
    </citation>
    <scope>NUCLEOTIDE SEQUENCE</scope>
    <source>
        <strain evidence="2">M10.2A</strain>
    </source>
</reference>
<accession>A0ABS9EG43</accession>
<keyword evidence="1" id="KW-1133">Transmembrane helix</keyword>
<keyword evidence="3" id="KW-1185">Reference proteome</keyword>
<comment type="caution">
    <text evidence="2">The sequence shown here is derived from an EMBL/GenBank/DDBJ whole genome shotgun (WGS) entry which is preliminary data.</text>
</comment>
<dbReference type="EMBL" id="JAKGTH010000008">
    <property type="protein sequence ID" value="MCF4101855.1"/>
    <property type="molecule type" value="Genomic_DNA"/>
</dbReference>
<evidence type="ECO:0000313" key="2">
    <source>
        <dbReference type="EMBL" id="MCF4101855.1"/>
    </source>
</evidence>
<dbReference type="Proteomes" id="UP001179363">
    <property type="component" value="Unassembled WGS sequence"/>
</dbReference>
<proteinExistence type="predicted"/>
<dbReference type="RefSeq" id="WP_236133998.1">
    <property type="nucleotide sequence ID" value="NZ_JAKGTH010000008.1"/>
</dbReference>
<protein>
    <submittedName>
        <fullName evidence="2">YeeE/YedE family protein</fullName>
    </submittedName>
</protein>
<name>A0ABS9EG43_9FLAO</name>
<keyword evidence="1" id="KW-0472">Membrane</keyword>
<dbReference type="InterPro" id="IPR046513">
    <property type="entry name" value="DUF6691"/>
</dbReference>
<dbReference type="Pfam" id="PF20398">
    <property type="entry name" value="DUF6691"/>
    <property type="match status" value="1"/>
</dbReference>
<feature type="transmembrane region" description="Helical" evidence="1">
    <location>
        <begin position="108"/>
        <end position="131"/>
    </location>
</feature>